<gene>
    <name evidence="1" type="ORF">Y1Q_0019244</name>
</gene>
<organism evidence="1 2">
    <name type="scientific">Alligator mississippiensis</name>
    <name type="common">American alligator</name>
    <dbReference type="NCBI Taxonomy" id="8496"/>
    <lineage>
        <taxon>Eukaryota</taxon>
        <taxon>Metazoa</taxon>
        <taxon>Chordata</taxon>
        <taxon>Craniata</taxon>
        <taxon>Vertebrata</taxon>
        <taxon>Euteleostomi</taxon>
        <taxon>Archelosauria</taxon>
        <taxon>Archosauria</taxon>
        <taxon>Crocodylia</taxon>
        <taxon>Alligatoridae</taxon>
        <taxon>Alligatorinae</taxon>
        <taxon>Alligator</taxon>
    </lineage>
</organism>
<proteinExistence type="predicted"/>
<sequence>MPGLSLAEGGIEPFALWSPPATLAGVLGRAGLGPQDSGNKFDLVTTGDSRHKIAGMEQLRHGQDVLRLKPHFRDSISVVLLPARWSTGQAEDSGTSIRELGLQKTSLMIRHVHCI</sequence>
<name>A0A151MQU8_ALLMI</name>
<dbReference type="Proteomes" id="UP000050525">
    <property type="component" value="Unassembled WGS sequence"/>
</dbReference>
<comment type="caution">
    <text evidence="1">The sequence shown here is derived from an EMBL/GenBank/DDBJ whole genome shotgun (WGS) entry which is preliminary data.</text>
</comment>
<dbReference type="EMBL" id="AKHW03005461">
    <property type="protein sequence ID" value="KYO26789.1"/>
    <property type="molecule type" value="Genomic_DNA"/>
</dbReference>
<dbReference type="AlphaFoldDB" id="A0A151MQU8"/>
<evidence type="ECO:0000313" key="1">
    <source>
        <dbReference type="EMBL" id="KYO26789.1"/>
    </source>
</evidence>
<protein>
    <submittedName>
        <fullName evidence="1">Uncharacterized protein</fullName>
    </submittedName>
</protein>
<evidence type="ECO:0000313" key="2">
    <source>
        <dbReference type="Proteomes" id="UP000050525"/>
    </source>
</evidence>
<accession>A0A151MQU8</accession>
<reference evidence="1 2" key="1">
    <citation type="journal article" date="2012" name="Genome Biol.">
        <title>Sequencing three crocodilian genomes to illuminate the evolution of archosaurs and amniotes.</title>
        <authorList>
            <person name="St John J.A."/>
            <person name="Braun E.L."/>
            <person name="Isberg S.R."/>
            <person name="Miles L.G."/>
            <person name="Chong A.Y."/>
            <person name="Gongora J."/>
            <person name="Dalzell P."/>
            <person name="Moran C."/>
            <person name="Bed'hom B."/>
            <person name="Abzhanov A."/>
            <person name="Burgess S.C."/>
            <person name="Cooksey A.M."/>
            <person name="Castoe T.A."/>
            <person name="Crawford N.G."/>
            <person name="Densmore L.D."/>
            <person name="Drew J.C."/>
            <person name="Edwards S.V."/>
            <person name="Faircloth B.C."/>
            <person name="Fujita M.K."/>
            <person name="Greenwold M.J."/>
            <person name="Hoffmann F.G."/>
            <person name="Howard J.M."/>
            <person name="Iguchi T."/>
            <person name="Janes D.E."/>
            <person name="Khan S.Y."/>
            <person name="Kohno S."/>
            <person name="de Koning A.J."/>
            <person name="Lance S.L."/>
            <person name="McCarthy F.M."/>
            <person name="McCormack J.E."/>
            <person name="Merchant M.E."/>
            <person name="Peterson D.G."/>
            <person name="Pollock D.D."/>
            <person name="Pourmand N."/>
            <person name="Raney B.J."/>
            <person name="Roessler K.A."/>
            <person name="Sanford J.R."/>
            <person name="Sawyer R.H."/>
            <person name="Schmidt C.J."/>
            <person name="Triplett E.W."/>
            <person name="Tuberville T.D."/>
            <person name="Venegas-Anaya M."/>
            <person name="Howard J.T."/>
            <person name="Jarvis E.D."/>
            <person name="Guillette L.J.Jr."/>
            <person name="Glenn T.C."/>
            <person name="Green R.E."/>
            <person name="Ray D.A."/>
        </authorList>
    </citation>
    <scope>NUCLEOTIDE SEQUENCE [LARGE SCALE GENOMIC DNA]</scope>
    <source>
        <strain evidence="1">KSC_2009_1</strain>
    </source>
</reference>
<keyword evidence="2" id="KW-1185">Reference proteome</keyword>